<dbReference type="EMBL" id="BAAAVI010000004">
    <property type="protein sequence ID" value="GAA2850807.1"/>
    <property type="molecule type" value="Genomic_DNA"/>
</dbReference>
<evidence type="ECO:0000256" key="1">
    <source>
        <dbReference type="SAM" id="MobiDB-lite"/>
    </source>
</evidence>
<reference evidence="2 3" key="1">
    <citation type="journal article" date="2019" name="Int. J. Syst. Evol. Microbiol.">
        <title>The Global Catalogue of Microorganisms (GCM) 10K type strain sequencing project: providing services to taxonomists for standard genome sequencing and annotation.</title>
        <authorList>
            <consortium name="The Broad Institute Genomics Platform"/>
            <consortium name="The Broad Institute Genome Sequencing Center for Infectious Disease"/>
            <person name="Wu L."/>
            <person name="Ma J."/>
        </authorList>
    </citation>
    <scope>NUCLEOTIDE SEQUENCE [LARGE SCALE GENOMIC DNA]</scope>
    <source>
        <strain evidence="2 3">JCM 6242</strain>
    </source>
</reference>
<keyword evidence="3" id="KW-1185">Reference proteome</keyword>
<protein>
    <submittedName>
        <fullName evidence="2">Uncharacterized protein</fullName>
    </submittedName>
</protein>
<name>A0ABN3VQM9_9ACTN</name>
<evidence type="ECO:0000313" key="2">
    <source>
        <dbReference type="EMBL" id="GAA2850807.1"/>
    </source>
</evidence>
<gene>
    <name evidence="2" type="ORF">GCM10010517_08330</name>
</gene>
<accession>A0ABN3VQM9</accession>
<organism evidence="2 3">
    <name type="scientific">Streptosporangium fragile</name>
    <dbReference type="NCBI Taxonomy" id="46186"/>
    <lineage>
        <taxon>Bacteria</taxon>
        <taxon>Bacillati</taxon>
        <taxon>Actinomycetota</taxon>
        <taxon>Actinomycetes</taxon>
        <taxon>Streptosporangiales</taxon>
        <taxon>Streptosporangiaceae</taxon>
        <taxon>Streptosporangium</taxon>
    </lineage>
</organism>
<evidence type="ECO:0000313" key="3">
    <source>
        <dbReference type="Proteomes" id="UP001500831"/>
    </source>
</evidence>
<feature type="region of interest" description="Disordered" evidence="1">
    <location>
        <begin position="28"/>
        <end position="82"/>
    </location>
</feature>
<comment type="caution">
    <text evidence="2">The sequence shown here is derived from an EMBL/GenBank/DDBJ whole genome shotgun (WGS) entry which is preliminary data.</text>
</comment>
<dbReference type="Proteomes" id="UP001500831">
    <property type="component" value="Unassembled WGS sequence"/>
</dbReference>
<sequence>MPLMRYIRFYFPHRRPFFDKKEVTPVFSGTLGKARPPTPTPPLTTDTPEGAIRTAAGQAMSYENEPYEVPESGRRERHPVGP</sequence>
<proteinExistence type="predicted"/>